<dbReference type="HOGENOM" id="CLU_2749706_0_0_9"/>
<evidence type="ECO:0000313" key="2">
    <source>
        <dbReference type="Proteomes" id="UP000003755"/>
    </source>
</evidence>
<sequence length="71" mass="8366">MTKKYSEEFKKQMVQEYLKGTSYPKLSKEYQVAKSTLVGWVKKSAKNASLQSHKPLPLFRKMQRKYTSFIS</sequence>
<dbReference type="eggNOG" id="COG2963">
    <property type="taxonomic scope" value="Bacteria"/>
</dbReference>
<dbReference type="InterPro" id="IPR009057">
    <property type="entry name" value="Homeodomain-like_sf"/>
</dbReference>
<organism evidence="1 2">
    <name type="scientific">Blautia hansenii DSM 20583</name>
    <dbReference type="NCBI Taxonomy" id="537007"/>
    <lineage>
        <taxon>Bacteria</taxon>
        <taxon>Bacillati</taxon>
        <taxon>Bacillota</taxon>
        <taxon>Clostridia</taxon>
        <taxon>Lachnospirales</taxon>
        <taxon>Lachnospiraceae</taxon>
        <taxon>Blautia</taxon>
    </lineage>
</organism>
<dbReference type="RefSeq" id="WP_003021572.1">
    <property type="nucleotide sequence ID" value="NZ_GG698589.1"/>
</dbReference>
<dbReference type="EMBL" id="ABYU02000019">
    <property type="protein sequence ID" value="EEX21507.1"/>
    <property type="molecule type" value="Genomic_DNA"/>
</dbReference>
<proteinExistence type="predicted"/>
<dbReference type="SUPFAM" id="SSF46689">
    <property type="entry name" value="Homeodomain-like"/>
    <property type="match status" value="1"/>
</dbReference>
<reference evidence="1" key="1">
    <citation type="submission" date="2009-09" db="EMBL/GenBank/DDBJ databases">
        <authorList>
            <person name="Weinstock G."/>
            <person name="Sodergren E."/>
            <person name="Clifton S."/>
            <person name="Fulton L."/>
            <person name="Fulton B."/>
            <person name="Courtney L."/>
            <person name="Fronick C."/>
            <person name="Harrison M."/>
            <person name="Strong C."/>
            <person name="Farmer C."/>
            <person name="Delahaunty K."/>
            <person name="Markovic C."/>
            <person name="Hall O."/>
            <person name="Minx P."/>
            <person name="Tomlinson C."/>
            <person name="Mitreva M."/>
            <person name="Nelson J."/>
            <person name="Hou S."/>
            <person name="Wollam A."/>
            <person name="Pepin K.H."/>
            <person name="Johnson M."/>
            <person name="Bhonagiri V."/>
            <person name="Nash W.E."/>
            <person name="Warren W."/>
            <person name="Chinwalla A."/>
            <person name="Mardis E.R."/>
            <person name="Wilson R.K."/>
        </authorList>
    </citation>
    <scope>NUCLEOTIDE SEQUENCE [LARGE SCALE GENOMIC DNA]</scope>
    <source>
        <strain evidence="1">DSM 20583</strain>
    </source>
</reference>
<gene>
    <name evidence="1" type="ORF">BLAHAN_05830</name>
</gene>
<dbReference type="Pfam" id="PF01527">
    <property type="entry name" value="HTH_Tnp_1"/>
    <property type="match status" value="1"/>
</dbReference>
<evidence type="ECO:0000313" key="1">
    <source>
        <dbReference type="EMBL" id="EEX21507.1"/>
    </source>
</evidence>
<dbReference type="InterPro" id="IPR036388">
    <property type="entry name" value="WH-like_DNA-bd_sf"/>
</dbReference>
<dbReference type="Gene3D" id="1.10.10.10">
    <property type="entry name" value="Winged helix-like DNA-binding domain superfamily/Winged helix DNA-binding domain"/>
    <property type="match status" value="1"/>
</dbReference>
<dbReference type="Proteomes" id="UP000003755">
    <property type="component" value="Unassembled WGS sequence"/>
</dbReference>
<dbReference type="STRING" id="537007.BLAHAN_05830"/>
<comment type="caution">
    <text evidence="1">The sequence shown here is derived from an EMBL/GenBank/DDBJ whole genome shotgun (WGS) entry which is preliminary data.</text>
</comment>
<dbReference type="GO" id="GO:0004803">
    <property type="term" value="F:transposase activity"/>
    <property type="evidence" value="ECO:0007669"/>
    <property type="project" value="InterPro"/>
</dbReference>
<feature type="non-terminal residue" evidence="1">
    <location>
        <position position="71"/>
    </location>
</feature>
<dbReference type="InterPro" id="IPR002514">
    <property type="entry name" value="Transposase_8"/>
</dbReference>
<dbReference type="GO" id="GO:0003677">
    <property type="term" value="F:DNA binding"/>
    <property type="evidence" value="ECO:0007669"/>
    <property type="project" value="InterPro"/>
</dbReference>
<dbReference type="GO" id="GO:0006313">
    <property type="term" value="P:DNA transposition"/>
    <property type="evidence" value="ECO:0007669"/>
    <property type="project" value="InterPro"/>
</dbReference>
<accession>C9L8V8</accession>
<dbReference type="AlphaFoldDB" id="C9L8V8"/>
<protein>
    <submittedName>
        <fullName evidence="1">Transposase</fullName>
    </submittedName>
</protein>
<name>C9L8V8_BLAHA</name>
<keyword evidence="2" id="KW-1185">Reference proteome</keyword>